<keyword evidence="5 7" id="KW-1133">Transmembrane helix</keyword>
<name>A0ABY7A3Y6_9PSED</name>
<keyword evidence="9" id="KW-1185">Reference proteome</keyword>
<evidence type="ECO:0000256" key="2">
    <source>
        <dbReference type="ARBA" id="ARBA00022448"/>
    </source>
</evidence>
<keyword evidence="2" id="KW-0813">Transport</keyword>
<organism evidence="8 9">
    <name type="scientific">Pseudomonas triclosanedens</name>
    <dbReference type="NCBI Taxonomy" id="2961893"/>
    <lineage>
        <taxon>Bacteria</taxon>
        <taxon>Pseudomonadati</taxon>
        <taxon>Pseudomonadota</taxon>
        <taxon>Gammaproteobacteria</taxon>
        <taxon>Pseudomonadales</taxon>
        <taxon>Pseudomonadaceae</taxon>
        <taxon>Pseudomonas</taxon>
    </lineage>
</organism>
<feature type="transmembrane region" description="Helical" evidence="7">
    <location>
        <begin position="429"/>
        <end position="447"/>
    </location>
</feature>
<keyword evidence="6 7" id="KW-0472">Membrane</keyword>
<dbReference type="RefSeq" id="WP_254471492.1">
    <property type="nucleotide sequence ID" value="NZ_CP113432.1"/>
</dbReference>
<proteinExistence type="predicted"/>
<keyword evidence="3" id="KW-1003">Cell membrane</keyword>
<evidence type="ECO:0000256" key="7">
    <source>
        <dbReference type="SAM" id="Phobius"/>
    </source>
</evidence>
<feature type="transmembrane region" description="Helical" evidence="7">
    <location>
        <begin position="149"/>
        <end position="171"/>
    </location>
</feature>
<sequence>MLALPPSLSAFAQAILRPRVADLQFAVKAVLAGGIALYLAFLFQLQQPQWALVTVFVVSQPLSGMVLAKSVFRLLGTLTGAVMSVALVAWLGQAPLPFLLAMALWLAFCTAGASMLRNFSSYGFVLAGYTAAIVALPASAAPLTVFDQAVARCSEIGLGIACASLVSVLLWPRSTEQQLLEQARKVWSSTLKAASAEMLGIDEHAALIATLGSILELDGRQEQAWFEGPTGRRRVPALRALNADLLGLLRAARRVAREGRLLDAAAELAVRPWREQVRECLEQPDFAACRERLLDALASVASVQERGYLEYLLAVLERGRQSRRSLEALLYGEVPREAPALIVWHRDVERGLLFGLRSALAFLCVAGFWVVSAWPSGLGAVSITGVVLSLFAGRDKPAGAGLNFLRGILISIPVAAVAVLLILPLCEGFAALYSVLGIPLFIAALCMTRPTIAAMASAFCIFFVKNVGPSNQMVYDLDHFLNSALATVLGVGFAVLVFNLVELRPGRRHYRRVLGALLADLARLTRGPLPRLEAWFDGRSADRLLRLVQYQDSLPQERRAQWRGGLFGLALADEVLFLRDSLGSARGPLRRARDAYLARLRQLLLDGGPRSGRQHALDEVEDALLMALQDNRWLLEGQRRQARAAVGQLRSIWLRWCQEATAFAPARFFTQGVTGRRN</sequence>
<feature type="transmembrane region" description="Helical" evidence="7">
    <location>
        <begin position="123"/>
        <end position="143"/>
    </location>
</feature>
<reference evidence="8" key="1">
    <citation type="submission" date="2022-11" db="EMBL/GenBank/DDBJ databases">
        <title>Pseudomonas triclosanedens sp. nov., a triclosan degrader isolated from activated sludge.</title>
        <authorList>
            <person name="Yin Y."/>
            <person name="Lu Z."/>
        </authorList>
    </citation>
    <scope>NUCLEOTIDE SEQUENCE</scope>
    <source>
        <strain evidence="8">ZM23</strain>
    </source>
</reference>
<evidence type="ECO:0000313" key="9">
    <source>
        <dbReference type="Proteomes" id="UP001163624"/>
    </source>
</evidence>
<feature type="transmembrane region" description="Helical" evidence="7">
    <location>
        <begin position="404"/>
        <end position="423"/>
    </location>
</feature>
<feature type="transmembrane region" description="Helical" evidence="7">
    <location>
        <begin position="49"/>
        <end position="67"/>
    </location>
</feature>
<dbReference type="PANTHER" id="PTHR30509:SF9">
    <property type="entry name" value="MULTIDRUG RESISTANCE PROTEIN MDTO"/>
    <property type="match status" value="1"/>
</dbReference>
<evidence type="ECO:0000256" key="5">
    <source>
        <dbReference type="ARBA" id="ARBA00022989"/>
    </source>
</evidence>
<evidence type="ECO:0000256" key="6">
    <source>
        <dbReference type="ARBA" id="ARBA00023136"/>
    </source>
</evidence>
<evidence type="ECO:0000256" key="4">
    <source>
        <dbReference type="ARBA" id="ARBA00022692"/>
    </source>
</evidence>
<gene>
    <name evidence="8" type="ORF">OU419_08240</name>
</gene>
<dbReference type="Proteomes" id="UP001163624">
    <property type="component" value="Chromosome"/>
</dbReference>
<feature type="transmembrane region" description="Helical" evidence="7">
    <location>
        <begin position="480"/>
        <end position="501"/>
    </location>
</feature>
<comment type="subcellular location">
    <subcellularLocation>
        <location evidence="1">Cell membrane</location>
        <topology evidence="1">Multi-pass membrane protein</topology>
    </subcellularLocation>
</comment>
<evidence type="ECO:0000256" key="1">
    <source>
        <dbReference type="ARBA" id="ARBA00004651"/>
    </source>
</evidence>
<evidence type="ECO:0000313" key="8">
    <source>
        <dbReference type="EMBL" id="WAI51236.1"/>
    </source>
</evidence>
<evidence type="ECO:0000256" key="3">
    <source>
        <dbReference type="ARBA" id="ARBA00022475"/>
    </source>
</evidence>
<accession>A0ABY7A3Y6</accession>
<dbReference type="PANTHER" id="PTHR30509">
    <property type="entry name" value="P-HYDROXYBENZOIC ACID EFFLUX PUMP SUBUNIT-RELATED"/>
    <property type="match status" value="1"/>
</dbReference>
<dbReference type="Pfam" id="PF04632">
    <property type="entry name" value="FUSC"/>
    <property type="match status" value="1"/>
</dbReference>
<feature type="transmembrane region" description="Helical" evidence="7">
    <location>
        <begin position="25"/>
        <end position="43"/>
    </location>
</feature>
<dbReference type="EMBL" id="CP113432">
    <property type="protein sequence ID" value="WAI51236.1"/>
    <property type="molecule type" value="Genomic_DNA"/>
</dbReference>
<feature type="transmembrane region" description="Helical" evidence="7">
    <location>
        <begin position="376"/>
        <end position="392"/>
    </location>
</feature>
<protein>
    <submittedName>
        <fullName evidence="8">FUSC family protein</fullName>
    </submittedName>
</protein>
<keyword evidence="4 7" id="KW-0812">Transmembrane</keyword>
<dbReference type="InterPro" id="IPR006726">
    <property type="entry name" value="PHBA_efflux_AaeB/fusaric-R"/>
</dbReference>